<dbReference type="Proteomes" id="UP000572212">
    <property type="component" value="Unassembled WGS sequence"/>
</dbReference>
<dbReference type="InterPro" id="IPR035996">
    <property type="entry name" value="4pyrrol_Methylase_sf"/>
</dbReference>
<keyword evidence="5 6" id="KW-0949">S-adenosyl-L-methionine</keyword>
<dbReference type="HAMAP" id="MF_01877">
    <property type="entry name" value="16SrRNA_methyltr_I"/>
    <property type="match status" value="1"/>
</dbReference>
<comment type="caution">
    <text evidence="8">The sequence shown here is derived from an EMBL/GenBank/DDBJ whole genome shotgun (WGS) entry which is preliminary data.</text>
</comment>
<dbReference type="EMBL" id="JACHON010000019">
    <property type="protein sequence ID" value="MBB6513947.1"/>
    <property type="molecule type" value="Genomic_DNA"/>
</dbReference>
<evidence type="ECO:0000313" key="8">
    <source>
        <dbReference type="EMBL" id="MBB6513947.1"/>
    </source>
</evidence>
<comment type="similarity">
    <text evidence="6">Belongs to the methyltransferase superfamily. RsmI family.</text>
</comment>
<organism evidence="8 9">
    <name type="scientific">Gracilibacillus halotolerans</name>
    <dbReference type="NCBI Taxonomy" id="74386"/>
    <lineage>
        <taxon>Bacteria</taxon>
        <taxon>Bacillati</taxon>
        <taxon>Bacillota</taxon>
        <taxon>Bacilli</taxon>
        <taxon>Bacillales</taxon>
        <taxon>Bacillaceae</taxon>
        <taxon>Gracilibacillus</taxon>
    </lineage>
</organism>
<keyword evidence="2 6" id="KW-0698">rRNA processing</keyword>
<evidence type="ECO:0000256" key="6">
    <source>
        <dbReference type="HAMAP-Rule" id="MF_01877"/>
    </source>
</evidence>
<dbReference type="FunFam" id="3.40.1010.10:FF:000002">
    <property type="entry name" value="Ribosomal RNA small subunit methyltransferase I"/>
    <property type="match status" value="1"/>
</dbReference>
<dbReference type="FunFam" id="3.30.950.10:FF:000002">
    <property type="entry name" value="Ribosomal RNA small subunit methyltransferase I"/>
    <property type="match status" value="1"/>
</dbReference>
<dbReference type="AlphaFoldDB" id="A0A841RQ15"/>
<comment type="subcellular location">
    <subcellularLocation>
        <location evidence="6">Cytoplasm</location>
    </subcellularLocation>
</comment>
<feature type="domain" description="Tetrapyrrole methylase" evidence="7">
    <location>
        <begin position="15"/>
        <end position="214"/>
    </location>
</feature>
<dbReference type="GO" id="GO:0005737">
    <property type="term" value="C:cytoplasm"/>
    <property type="evidence" value="ECO:0007669"/>
    <property type="project" value="UniProtKB-SubCell"/>
</dbReference>
<evidence type="ECO:0000256" key="4">
    <source>
        <dbReference type="ARBA" id="ARBA00022679"/>
    </source>
</evidence>
<dbReference type="GO" id="GO:0070677">
    <property type="term" value="F:rRNA (cytosine-2'-O-)-methyltransferase activity"/>
    <property type="evidence" value="ECO:0007669"/>
    <property type="project" value="UniProtKB-UniRule"/>
</dbReference>
<dbReference type="CDD" id="cd11648">
    <property type="entry name" value="RsmI"/>
    <property type="match status" value="1"/>
</dbReference>
<evidence type="ECO:0000256" key="3">
    <source>
        <dbReference type="ARBA" id="ARBA00022603"/>
    </source>
</evidence>
<dbReference type="PANTHER" id="PTHR46111:SF1">
    <property type="entry name" value="RIBOSOMAL RNA SMALL SUBUNIT METHYLTRANSFERASE I"/>
    <property type="match status" value="1"/>
</dbReference>
<dbReference type="Gene3D" id="3.30.950.10">
    <property type="entry name" value="Methyltransferase, Cobalt-precorrin-4 Transmethylase, Domain 2"/>
    <property type="match status" value="1"/>
</dbReference>
<evidence type="ECO:0000256" key="5">
    <source>
        <dbReference type="ARBA" id="ARBA00022691"/>
    </source>
</evidence>
<evidence type="ECO:0000259" key="7">
    <source>
        <dbReference type="Pfam" id="PF00590"/>
    </source>
</evidence>
<proteinExistence type="inferred from homology"/>
<comment type="function">
    <text evidence="6">Catalyzes the 2'-O-methylation of the ribose of cytidine 1402 (C1402) in 16S rRNA.</text>
</comment>
<sequence length="287" mass="33067">MQIQKSYQENRQEGTLYIVPTPIGNLEDMTFRAINILKEVDYILAEDTRNTGLLLHHFSIKKRMISYHEHNHKSREEEMLTLLKEGKNLALVSDAGMPGISDPGYEMIQVAISEDLPVVVLPGANAAICGLVGSGLPTNHFYFYGFLPRKNKDREEAMHYLKKLASTFVLYESPHRLEKTINDLYTTFGNRRVTIARELTKKFEEYIRGTLEELQENLNDLVIKGECCIIVEGIIEEESNEWEHLSVKEHVEMLITQEGLSSKEAIKKVAKDRKIPKQEVYRSFHRD</sequence>
<gene>
    <name evidence="6" type="primary">rsmI</name>
    <name evidence="8" type="ORF">GGQ92_002766</name>
</gene>
<dbReference type="InterPro" id="IPR000878">
    <property type="entry name" value="4pyrrol_Mease"/>
</dbReference>
<dbReference type="NCBIfam" id="TIGR00096">
    <property type="entry name" value="16S rRNA (cytidine(1402)-2'-O)-methyltransferase"/>
    <property type="match status" value="1"/>
</dbReference>
<dbReference type="RefSeq" id="WP_184250070.1">
    <property type="nucleotide sequence ID" value="NZ_BAAACU010000061.1"/>
</dbReference>
<dbReference type="InterPro" id="IPR018063">
    <property type="entry name" value="SAM_MeTrfase_RsmI_CS"/>
</dbReference>
<comment type="catalytic activity">
    <reaction evidence="6">
        <text>cytidine(1402) in 16S rRNA + S-adenosyl-L-methionine = 2'-O-methylcytidine(1402) in 16S rRNA + S-adenosyl-L-homocysteine + H(+)</text>
        <dbReference type="Rhea" id="RHEA:42924"/>
        <dbReference type="Rhea" id="RHEA-COMP:10285"/>
        <dbReference type="Rhea" id="RHEA-COMP:10286"/>
        <dbReference type="ChEBI" id="CHEBI:15378"/>
        <dbReference type="ChEBI" id="CHEBI:57856"/>
        <dbReference type="ChEBI" id="CHEBI:59789"/>
        <dbReference type="ChEBI" id="CHEBI:74495"/>
        <dbReference type="ChEBI" id="CHEBI:82748"/>
        <dbReference type="EC" id="2.1.1.198"/>
    </reaction>
</comment>
<dbReference type="PANTHER" id="PTHR46111">
    <property type="entry name" value="RIBOSOMAL RNA SMALL SUBUNIT METHYLTRANSFERASE I"/>
    <property type="match status" value="1"/>
</dbReference>
<keyword evidence="3 6" id="KW-0489">Methyltransferase</keyword>
<dbReference type="InterPro" id="IPR008189">
    <property type="entry name" value="rRNA_ssu_MeTfrase_I"/>
</dbReference>
<accession>A0A841RQ15</accession>
<evidence type="ECO:0000256" key="1">
    <source>
        <dbReference type="ARBA" id="ARBA00022490"/>
    </source>
</evidence>
<dbReference type="SUPFAM" id="SSF53790">
    <property type="entry name" value="Tetrapyrrole methylase"/>
    <property type="match status" value="1"/>
</dbReference>
<dbReference type="Pfam" id="PF00590">
    <property type="entry name" value="TP_methylase"/>
    <property type="match status" value="1"/>
</dbReference>
<dbReference type="EC" id="2.1.1.198" evidence="6"/>
<keyword evidence="1 6" id="KW-0963">Cytoplasm</keyword>
<evidence type="ECO:0000256" key="2">
    <source>
        <dbReference type="ARBA" id="ARBA00022552"/>
    </source>
</evidence>
<reference evidence="8 9" key="1">
    <citation type="submission" date="2020-08" db="EMBL/GenBank/DDBJ databases">
        <title>Genomic Encyclopedia of Type Strains, Phase IV (KMG-IV): sequencing the most valuable type-strain genomes for metagenomic binning, comparative biology and taxonomic classification.</title>
        <authorList>
            <person name="Goeker M."/>
        </authorList>
    </citation>
    <scope>NUCLEOTIDE SEQUENCE [LARGE SCALE GENOMIC DNA]</scope>
    <source>
        <strain evidence="8 9">DSM 11805</strain>
    </source>
</reference>
<dbReference type="Gene3D" id="3.40.1010.10">
    <property type="entry name" value="Cobalt-precorrin-4 Transmethylase, Domain 1"/>
    <property type="match status" value="1"/>
</dbReference>
<keyword evidence="9" id="KW-1185">Reference proteome</keyword>
<dbReference type="PIRSF" id="PIRSF005917">
    <property type="entry name" value="MTase_YraL"/>
    <property type="match status" value="1"/>
</dbReference>
<evidence type="ECO:0000313" key="9">
    <source>
        <dbReference type="Proteomes" id="UP000572212"/>
    </source>
</evidence>
<dbReference type="PROSITE" id="PS01296">
    <property type="entry name" value="RSMI"/>
    <property type="match status" value="1"/>
</dbReference>
<protein>
    <recommendedName>
        <fullName evidence="6">Ribosomal RNA small subunit methyltransferase I</fullName>
        <ecNumber evidence="6">2.1.1.198</ecNumber>
    </recommendedName>
    <alternativeName>
        <fullName evidence="6">16S rRNA 2'-O-ribose C1402 methyltransferase</fullName>
    </alternativeName>
    <alternativeName>
        <fullName evidence="6">rRNA (cytidine-2'-O-)-methyltransferase RsmI</fullName>
    </alternativeName>
</protein>
<name>A0A841RQ15_9BACI</name>
<dbReference type="InterPro" id="IPR014776">
    <property type="entry name" value="4pyrrole_Mease_sub2"/>
</dbReference>
<dbReference type="InterPro" id="IPR014777">
    <property type="entry name" value="4pyrrole_Mease_sub1"/>
</dbReference>
<keyword evidence="4 6" id="KW-0808">Transferase</keyword>